<organism evidence="3 4">
    <name type="scientific">Antrodiella citrinella</name>
    <dbReference type="NCBI Taxonomy" id="2447956"/>
    <lineage>
        <taxon>Eukaryota</taxon>
        <taxon>Fungi</taxon>
        <taxon>Dikarya</taxon>
        <taxon>Basidiomycota</taxon>
        <taxon>Agaricomycotina</taxon>
        <taxon>Agaricomycetes</taxon>
        <taxon>Polyporales</taxon>
        <taxon>Steccherinaceae</taxon>
        <taxon>Antrodiella</taxon>
    </lineage>
</organism>
<keyword evidence="2" id="KW-0812">Transmembrane</keyword>
<keyword evidence="4" id="KW-1185">Reference proteome</keyword>
<sequence length="278" mass="31699">MPNTIVLYFTPRQHPDIELPFALRGYCSQEVWEKRLPAFVRKASRFHHMVFEWVWFAVFIAAMIGVPIAMYQVAWDKLPEDKDEKEFGTDNWWSHNSFDRAWKCRLISFASWLAVTLLCYIPIITWKTSGKNAVNKMLKQWEEQDKALKPNQAVPVWRMRTPGFLSNQIKLVIDAPGNPPFSSFHPNSNLPPYIVNGPLDPNAAYYYQPMGGYPNAPVSAPNYNASRPSDAQYPAPPPTSVSGLPLFNGNDEKQGGYIPPLDPNADPEKQEAFENIRV</sequence>
<feature type="transmembrane region" description="Helical" evidence="2">
    <location>
        <begin position="106"/>
        <end position="126"/>
    </location>
</feature>
<keyword evidence="2" id="KW-0472">Membrane</keyword>
<evidence type="ECO:0000256" key="1">
    <source>
        <dbReference type="SAM" id="MobiDB-lite"/>
    </source>
</evidence>
<proteinExistence type="predicted"/>
<name>A0A4S4N4S1_9APHY</name>
<reference evidence="3 4" key="1">
    <citation type="submission" date="2019-02" db="EMBL/GenBank/DDBJ databases">
        <title>Genome sequencing of the rare red list fungi Antrodiella citrinella (Flaviporus citrinellus).</title>
        <authorList>
            <person name="Buettner E."/>
            <person name="Kellner H."/>
        </authorList>
    </citation>
    <scope>NUCLEOTIDE SEQUENCE [LARGE SCALE GENOMIC DNA]</scope>
    <source>
        <strain evidence="3 4">DSM 108506</strain>
    </source>
</reference>
<gene>
    <name evidence="3" type="ORF">EUX98_g3401</name>
</gene>
<feature type="compositionally biased region" description="Basic and acidic residues" evidence="1">
    <location>
        <begin position="266"/>
        <end position="278"/>
    </location>
</feature>
<evidence type="ECO:0000256" key="2">
    <source>
        <dbReference type="SAM" id="Phobius"/>
    </source>
</evidence>
<accession>A0A4S4N4S1</accession>
<comment type="caution">
    <text evidence="3">The sequence shown here is derived from an EMBL/GenBank/DDBJ whole genome shotgun (WGS) entry which is preliminary data.</text>
</comment>
<feature type="transmembrane region" description="Helical" evidence="2">
    <location>
        <begin position="50"/>
        <end position="74"/>
    </location>
</feature>
<feature type="region of interest" description="Disordered" evidence="1">
    <location>
        <begin position="221"/>
        <end position="278"/>
    </location>
</feature>
<evidence type="ECO:0008006" key="5">
    <source>
        <dbReference type="Google" id="ProtNLM"/>
    </source>
</evidence>
<dbReference type="EMBL" id="SGPM01000068">
    <property type="protein sequence ID" value="THH30780.1"/>
    <property type="molecule type" value="Genomic_DNA"/>
</dbReference>
<dbReference type="OrthoDB" id="2504001at2759"/>
<keyword evidence="2" id="KW-1133">Transmembrane helix</keyword>
<dbReference type="AlphaFoldDB" id="A0A4S4N4S1"/>
<evidence type="ECO:0000313" key="3">
    <source>
        <dbReference type="EMBL" id="THH30780.1"/>
    </source>
</evidence>
<dbReference type="Proteomes" id="UP000308730">
    <property type="component" value="Unassembled WGS sequence"/>
</dbReference>
<protein>
    <recommendedName>
        <fullName evidence="5">Transmembrane protein</fullName>
    </recommendedName>
</protein>
<evidence type="ECO:0000313" key="4">
    <source>
        <dbReference type="Proteomes" id="UP000308730"/>
    </source>
</evidence>